<keyword evidence="3" id="KW-1185">Reference proteome</keyword>
<sequence length="127" mass="14103">MVTPVETPADERTENLAQLIKDIETTYKVSQSAIARAIGVAPATVNAWKLGKRGSSRGPNPEKLRALHEAYPKFTEERIFAAARRAAPGPLDEDAEERLLTLFRGLTEEQQRSKLIEMSALNESNKQ</sequence>
<dbReference type="Gene3D" id="1.10.260.40">
    <property type="entry name" value="lambda repressor-like DNA-binding domains"/>
    <property type="match status" value="1"/>
</dbReference>
<dbReference type="InterPro" id="IPR010982">
    <property type="entry name" value="Lambda_DNA-bd_dom_sf"/>
</dbReference>
<reference evidence="2 3" key="4">
    <citation type="journal article" date="2005" name="Virology">
        <title>Complete genomic nucleotide sequence and analysis of the temperate bacteriophage VWB.</title>
        <authorList>
            <person name="Van Dessel W."/>
            <person name="Van Mellaert L."/>
            <person name="Liesegang H."/>
            <person name="Raasch C."/>
            <person name="De Keersmaeker S."/>
            <person name="Geukens N."/>
            <person name="Lammertyn E."/>
            <person name="Streit W."/>
            <person name="Anne J."/>
        </authorList>
    </citation>
    <scope>NUCLEOTIDE SEQUENCE [LARGE SCALE GENOMIC DNA]</scope>
</reference>
<dbReference type="GeneID" id="2732820"/>
<evidence type="ECO:0000313" key="2">
    <source>
        <dbReference type="EMBL" id="AAR29692.1"/>
    </source>
</evidence>
<protein>
    <recommendedName>
        <fullName evidence="1">HTH cro/C1-type domain-containing protein</fullName>
    </recommendedName>
</protein>
<dbReference type="KEGG" id="vg:2732820"/>
<reference evidence="2 3" key="2">
    <citation type="journal article" date="1995" name="Arch. Virol.">
        <title>Analysis of the open reading frames of the main capsid proteins of actinophage VWB.</title>
        <authorList>
            <person name="Anne J."/>
            <person name="Fiten P."/>
            <person name="Van Mellaert L."/>
            <person name="Joris B."/>
            <person name="Opdenakker G."/>
            <person name="Eyssen H."/>
        </authorList>
    </citation>
    <scope>NUCLEOTIDE SEQUENCE [LARGE SCALE GENOMIC DNA]</scope>
</reference>
<dbReference type="CDD" id="cd00093">
    <property type="entry name" value="HTH_XRE"/>
    <property type="match status" value="1"/>
</dbReference>
<name>Q6VY88_9CAUD</name>
<proteinExistence type="predicted"/>
<dbReference type="EMBL" id="AY320035">
    <property type="protein sequence ID" value="AAR29692.1"/>
    <property type="molecule type" value="Genomic_DNA"/>
</dbReference>
<dbReference type="SMART" id="SM00530">
    <property type="entry name" value="HTH_XRE"/>
    <property type="match status" value="1"/>
</dbReference>
<dbReference type="SUPFAM" id="SSF47413">
    <property type="entry name" value="lambda repressor-like DNA-binding domains"/>
    <property type="match status" value="1"/>
</dbReference>
<dbReference type="InterPro" id="IPR001387">
    <property type="entry name" value="Cro/C1-type_HTH"/>
</dbReference>
<reference evidence="2 3" key="1">
    <citation type="journal article" date="1990" name="J. Gen. Microbiol.">
        <title>Further biological and molecular characterization of actinophage VWB.</title>
        <authorList>
            <person name="Anne J."/>
            <person name="Van Mellaert L."/>
            <person name="Decock B."/>
            <person name="Van Damme J."/>
            <person name="Van Aerschot A."/>
            <person name="Herdewijn P."/>
            <person name="Eyssen H."/>
        </authorList>
    </citation>
    <scope>NUCLEOTIDE SEQUENCE [LARGE SCALE GENOMIC DNA]</scope>
</reference>
<accession>Q6VY88</accession>
<feature type="domain" description="HTH cro/C1-type" evidence="1">
    <location>
        <begin position="15"/>
        <end position="78"/>
    </location>
</feature>
<reference evidence="2 3" key="3">
    <citation type="journal article" date="1998" name="Microbiology">
        <title>Site-specific integration of bacteriophage VWB genome into Streptomyces venezuelae and construction of a VWB-based integrative vector.</title>
        <authorList>
            <person name="Van Mellaert L."/>
            <person name="Mei L."/>
            <person name="Lammertyn E."/>
            <person name="Schacht S."/>
            <person name="Anne J."/>
        </authorList>
    </citation>
    <scope>NUCLEOTIDE SEQUENCE [LARGE SCALE GENOMIC DNA]</scope>
</reference>
<evidence type="ECO:0000259" key="1">
    <source>
        <dbReference type="SMART" id="SM00530"/>
    </source>
</evidence>
<evidence type="ECO:0000313" key="3">
    <source>
        <dbReference type="Proteomes" id="UP000001708"/>
    </source>
</evidence>
<dbReference type="Proteomes" id="UP000001708">
    <property type="component" value="Segment"/>
</dbReference>
<dbReference type="GO" id="GO:0003677">
    <property type="term" value="F:DNA binding"/>
    <property type="evidence" value="ECO:0007669"/>
    <property type="project" value="InterPro"/>
</dbReference>
<organism evidence="2 3">
    <name type="scientific">Streptomyces phage VWB</name>
    <dbReference type="NCBI Taxonomy" id="10702"/>
    <lineage>
        <taxon>Viruses</taxon>
        <taxon>Duplodnaviria</taxon>
        <taxon>Heunggongvirae</taxon>
        <taxon>Uroviricota</taxon>
        <taxon>Caudoviricetes</taxon>
        <taxon>Veewebvirus</taxon>
        <taxon>Veewebvirus vwb</taxon>
    </lineage>
</organism>
<dbReference type="RefSeq" id="NP_958243.1">
    <property type="nucleotide sequence ID" value="NC_005345.2"/>
</dbReference>